<gene>
    <name evidence="3" type="ORF">R1sor_018417</name>
</gene>
<feature type="coiled-coil region" evidence="1">
    <location>
        <begin position="234"/>
        <end position="261"/>
    </location>
</feature>
<reference evidence="3 4" key="1">
    <citation type="submission" date="2024-09" db="EMBL/GenBank/DDBJ databases">
        <title>Chromosome-scale assembly of Riccia sorocarpa.</title>
        <authorList>
            <person name="Paukszto L."/>
        </authorList>
    </citation>
    <scope>NUCLEOTIDE SEQUENCE [LARGE SCALE GENOMIC DNA]</scope>
    <source>
        <strain evidence="3">LP-2024</strain>
        <tissue evidence="3">Aerial parts of the thallus</tissue>
    </source>
</reference>
<keyword evidence="4" id="KW-1185">Reference proteome</keyword>
<evidence type="ECO:0000313" key="3">
    <source>
        <dbReference type="EMBL" id="KAL3700395.1"/>
    </source>
</evidence>
<dbReference type="EMBL" id="JBJQOH010000001">
    <property type="protein sequence ID" value="KAL3700395.1"/>
    <property type="molecule type" value="Genomic_DNA"/>
</dbReference>
<keyword evidence="1" id="KW-0175">Coiled coil</keyword>
<evidence type="ECO:0000256" key="1">
    <source>
        <dbReference type="SAM" id="Coils"/>
    </source>
</evidence>
<feature type="compositionally biased region" description="Polar residues" evidence="2">
    <location>
        <begin position="52"/>
        <end position="65"/>
    </location>
</feature>
<evidence type="ECO:0000313" key="4">
    <source>
        <dbReference type="Proteomes" id="UP001633002"/>
    </source>
</evidence>
<comment type="caution">
    <text evidence="3">The sequence shown here is derived from an EMBL/GenBank/DDBJ whole genome shotgun (WGS) entry which is preliminary data.</text>
</comment>
<feature type="compositionally biased region" description="Basic residues" evidence="2">
    <location>
        <begin position="19"/>
        <end position="33"/>
    </location>
</feature>
<accession>A0ABD3I9M2</accession>
<dbReference type="AlphaFoldDB" id="A0ABD3I9M2"/>
<organism evidence="3 4">
    <name type="scientific">Riccia sorocarpa</name>
    <dbReference type="NCBI Taxonomy" id="122646"/>
    <lineage>
        <taxon>Eukaryota</taxon>
        <taxon>Viridiplantae</taxon>
        <taxon>Streptophyta</taxon>
        <taxon>Embryophyta</taxon>
        <taxon>Marchantiophyta</taxon>
        <taxon>Marchantiopsida</taxon>
        <taxon>Marchantiidae</taxon>
        <taxon>Marchantiales</taxon>
        <taxon>Ricciaceae</taxon>
        <taxon>Riccia</taxon>
    </lineage>
</organism>
<feature type="region of interest" description="Disordered" evidence="2">
    <location>
        <begin position="607"/>
        <end position="661"/>
    </location>
</feature>
<sequence length="679" mass="77894">MQIAGEQSEDSGASEQARGRMRGGGRGRGKKIVKSTTPTVKTRSQRLKDSNLGGSSMSTDSQLQSDSRRSLWKEDTSDISSSRSACASIIDKYRLTFNGKAAPRIPLCRLEAFTRVRKLQLSLGQAEELKRSFRLNGYMESCHGFHVSPVDEDGREVLVIAEEESSWDFFWKTASQDFDHECRADPDLAKLAGKKFKVWDGNHRVKHIARDRPIRLDSGRRTHSPSTIYTLTRIQAIASEVMAAQRELSHWEKEMESKGEKMTEEKRNEKWEKMLTIATRHWNALIQKYATIVNPQLGPEFLSTVRGLHSTLAQQEKGKREVKVEVGVDRVKTFAAAPVPPDLKVQLLKVHYSGDLALKTAYHHPPGNDLDDIRPWLNQWGMWAMLETYCLSMLAECVRLQPETGAVLDIVQEEEKFLKHVQEYRSKFWSDVWYLGDRNVLNDARRAKRLFFRYAVWIRTFDVYHACFLLWRSHPKETISMFSNDDKLSRKWEEISDWKQENCPFYVDYIENPPVMFDEWEELCYARRIDLARAQYAIEEAATQPELLPELYEAQQQALEKLPEVFDSRKLQLTTEEEALDQAKIFEPKVDQVLSVFAKLKRKKVAEEPPVKTPAKSPEQTKEVGDAETDPSSAPLSKSTRKERRKKVVEQTTEATEVPEPAQTVAAKVTVDPATRALV</sequence>
<proteinExistence type="predicted"/>
<name>A0ABD3I9M2_9MARC</name>
<evidence type="ECO:0000256" key="2">
    <source>
        <dbReference type="SAM" id="MobiDB-lite"/>
    </source>
</evidence>
<feature type="region of interest" description="Disordered" evidence="2">
    <location>
        <begin position="1"/>
        <end position="69"/>
    </location>
</feature>
<protein>
    <submittedName>
        <fullName evidence="3">Uncharacterized protein</fullName>
    </submittedName>
</protein>
<dbReference type="Proteomes" id="UP001633002">
    <property type="component" value="Unassembled WGS sequence"/>
</dbReference>